<sequence>MEAMAKTQESRAENRKEKKKIQRKKNQRRTKKSKETKQELNRSTLCYQSCEIFVLKEKDLKVIREAKIREEMLDREASLRQARAEASLSDGISWVSFDQKKAKPIRDFRKVALHKIQYRG</sequence>
<evidence type="ECO:0000256" key="1">
    <source>
        <dbReference type="SAM" id="MobiDB-lite"/>
    </source>
</evidence>
<proteinExistence type="predicted"/>
<organism evidence="2 3">
    <name type="scientific">Gossypium tomentosum</name>
    <name type="common">Hawaiian cotton</name>
    <name type="synonym">Gossypium sandvicense</name>
    <dbReference type="NCBI Taxonomy" id="34277"/>
    <lineage>
        <taxon>Eukaryota</taxon>
        <taxon>Viridiplantae</taxon>
        <taxon>Streptophyta</taxon>
        <taxon>Embryophyta</taxon>
        <taxon>Tracheophyta</taxon>
        <taxon>Spermatophyta</taxon>
        <taxon>Magnoliopsida</taxon>
        <taxon>eudicotyledons</taxon>
        <taxon>Gunneridae</taxon>
        <taxon>Pentapetalae</taxon>
        <taxon>rosids</taxon>
        <taxon>malvids</taxon>
        <taxon>Malvales</taxon>
        <taxon>Malvaceae</taxon>
        <taxon>Malvoideae</taxon>
        <taxon>Gossypium</taxon>
    </lineage>
</organism>
<dbReference type="AlphaFoldDB" id="A0A5D2HZY5"/>
<dbReference type="EMBL" id="CM017635">
    <property type="protein sequence ID" value="TYH35239.1"/>
    <property type="molecule type" value="Genomic_DNA"/>
</dbReference>
<keyword evidence="3" id="KW-1185">Reference proteome</keyword>
<accession>A0A5D2HZY5</accession>
<name>A0A5D2HZY5_GOSTO</name>
<feature type="compositionally biased region" description="Basic residues" evidence="1">
    <location>
        <begin position="17"/>
        <end position="32"/>
    </location>
</feature>
<protein>
    <submittedName>
        <fullName evidence="2">Uncharacterized protein</fullName>
    </submittedName>
</protein>
<gene>
    <name evidence="2" type="ORF">ES332_D13G180100v1</name>
</gene>
<evidence type="ECO:0000313" key="2">
    <source>
        <dbReference type="EMBL" id="TYH35239.1"/>
    </source>
</evidence>
<reference evidence="2 3" key="1">
    <citation type="submission" date="2019-07" db="EMBL/GenBank/DDBJ databases">
        <title>WGS assembly of Gossypium tomentosum.</title>
        <authorList>
            <person name="Chen Z.J."/>
            <person name="Sreedasyam A."/>
            <person name="Ando A."/>
            <person name="Song Q."/>
            <person name="De L."/>
            <person name="Hulse-Kemp A."/>
            <person name="Ding M."/>
            <person name="Ye W."/>
            <person name="Kirkbride R."/>
            <person name="Jenkins J."/>
            <person name="Plott C."/>
            <person name="Lovell J."/>
            <person name="Lin Y.-M."/>
            <person name="Vaughn R."/>
            <person name="Liu B."/>
            <person name="Li W."/>
            <person name="Simpson S."/>
            <person name="Scheffler B."/>
            <person name="Saski C."/>
            <person name="Grover C."/>
            <person name="Hu G."/>
            <person name="Conover J."/>
            <person name="Carlson J."/>
            <person name="Shu S."/>
            <person name="Boston L."/>
            <person name="Williams M."/>
            <person name="Peterson D."/>
            <person name="Mcgee K."/>
            <person name="Jones D."/>
            <person name="Wendel J."/>
            <person name="Stelly D."/>
            <person name="Grimwood J."/>
            <person name="Schmutz J."/>
        </authorList>
    </citation>
    <scope>NUCLEOTIDE SEQUENCE [LARGE SCALE GENOMIC DNA]</scope>
    <source>
        <strain evidence="2">7179.01</strain>
    </source>
</reference>
<evidence type="ECO:0000313" key="3">
    <source>
        <dbReference type="Proteomes" id="UP000322667"/>
    </source>
</evidence>
<feature type="region of interest" description="Disordered" evidence="1">
    <location>
        <begin position="1"/>
        <end position="40"/>
    </location>
</feature>
<dbReference type="Proteomes" id="UP000322667">
    <property type="component" value="Chromosome D13"/>
</dbReference>